<feature type="domain" description="VanZ-like" evidence="2">
    <location>
        <begin position="65"/>
        <end position="143"/>
    </location>
</feature>
<proteinExistence type="predicted"/>
<dbReference type="InterPro" id="IPR006976">
    <property type="entry name" value="VanZ-like"/>
</dbReference>
<dbReference type="NCBIfam" id="NF037970">
    <property type="entry name" value="vanZ_1"/>
    <property type="match status" value="1"/>
</dbReference>
<evidence type="ECO:0000256" key="1">
    <source>
        <dbReference type="SAM" id="Phobius"/>
    </source>
</evidence>
<sequence>MNWEDGRPLGGRPGDGFIHSLLSKERQAGGHPAMNVRLAACIAYAGALFGASAVPGEALPDLTRIGTAVHAAAYAGFGALLFRWRATPPARTAPAFLWAVVLASLYGLADEWHQVFVPGRTPDPMDWVADTAGAALGALVLVAWRLARAAGRVT</sequence>
<dbReference type="EMBL" id="JAAGRR010000112">
    <property type="protein sequence ID" value="NDY43037.1"/>
    <property type="molecule type" value="Genomic_DNA"/>
</dbReference>
<feature type="transmembrane region" description="Helical" evidence="1">
    <location>
        <begin position="96"/>
        <end position="115"/>
    </location>
</feature>
<organism evidence="3 4">
    <name type="scientific">Dissulfurirhabdus thermomarina</name>
    <dbReference type="NCBI Taxonomy" id="1765737"/>
    <lineage>
        <taxon>Bacteria</taxon>
        <taxon>Deltaproteobacteria</taxon>
        <taxon>Dissulfurirhabdaceae</taxon>
        <taxon>Dissulfurirhabdus</taxon>
    </lineage>
</organism>
<gene>
    <name evidence="3" type="ORF">G3N55_09305</name>
</gene>
<feature type="transmembrane region" description="Helical" evidence="1">
    <location>
        <begin position="127"/>
        <end position="147"/>
    </location>
</feature>
<feature type="transmembrane region" description="Helical" evidence="1">
    <location>
        <begin position="65"/>
        <end position="84"/>
    </location>
</feature>
<dbReference type="Pfam" id="PF04892">
    <property type="entry name" value="VanZ"/>
    <property type="match status" value="1"/>
</dbReference>
<evidence type="ECO:0000313" key="3">
    <source>
        <dbReference type="EMBL" id="NDY43037.1"/>
    </source>
</evidence>
<name>A0A6N9TUB7_DISTH</name>
<comment type="caution">
    <text evidence="3">The sequence shown here is derived from an EMBL/GenBank/DDBJ whole genome shotgun (WGS) entry which is preliminary data.</text>
</comment>
<keyword evidence="1" id="KW-0812">Transmembrane</keyword>
<dbReference type="Proteomes" id="UP000469346">
    <property type="component" value="Unassembled WGS sequence"/>
</dbReference>
<protein>
    <submittedName>
        <fullName evidence="3">VanZ family protein</fullName>
    </submittedName>
</protein>
<evidence type="ECO:0000259" key="2">
    <source>
        <dbReference type="Pfam" id="PF04892"/>
    </source>
</evidence>
<reference evidence="3 4" key="1">
    <citation type="submission" date="2020-02" db="EMBL/GenBank/DDBJ databases">
        <title>Comparative genomics of sulfur disproportionating microorganisms.</title>
        <authorList>
            <person name="Ward L.M."/>
            <person name="Bertran E."/>
            <person name="Johnston D.T."/>
        </authorList>
    </citation>
    <scope>NUCLEOTIDE SEQUENCE [LARGE SCALE GENOMIC DNA]</scope>
    <source>
        <strain evidence="3 4">DSM 100025</strain>
    </source>
</reference>
<keyword evidence="1" id="KW-1133">Transmembrane helix</keyword>
<keyword evidence="4" id="KW-1185">Reference proteome</keyword>
<accession>A0A6N9TUB7</accession>
<evidence type="ECO:0000313" key="4">
    <source>
        <dbReference type="Proteomes" id="UP000469346"/>
    </source>
</evidence>
<dbReference type="AlphaFoldDB" id="A0A6N9TUB7"/>
<feature type="transmembrane region" description="Helical" evidence="1">
    <location>
        <begin position="34"/>
        <end position="53"/>
    </location>
</feature>
<keyword evidence="1" id="KW-0472">Membrane</keyword>